<evidence type="ECO:0000313" key="4">
    <source>
        <dbReference type="Proteomes" id="UP000276741"/>
    </source>
</evidence>
<proteinExistence type="predicted"/>
<reference evidence="4" key="2">
    <citation type="submission" date="2018-04" db="EMBL/GenBank/DDBJ databases">
        <title>Complete genome sequence of Sulfodiicoccus acidiphilus strain HS-1.</title>
        <authorList>
            <person name="Sakai H.D."/>
            <person name="Kurosawa N."/>
        </authorList>
    </citation>
    <scope>NUCLEOTIDE SEQUENCE [LARGE SCALE GENOMIC DNA]</scope>
    <source>
        <strain evidence="4">HS-1</strain>
    </source>
</reference>
<reference evidence="3" key="1">
    <citation type="journal article" date="2014" name="Int. J. Syst. Evol. Microbiol.">
        <title>Complete genome sequence of Corynebacterium casei LMG S-19264T (=DSM 44701T), isolated from a smear-ripened cheese.</title>
        <authorList>
            <consortium name="US DOE Joint Genome Institute (JGI-PGF)"/>
            <person name="Walter F."/>
            <person name="Albersmeier A."/>
            <person name="Kalinowski J."/>
            <person name="Ruckert C."/>
        </authorList>
    </citation>
    <scope>NUCLEOTIDE SEQUENCE</scope>
    <source>
        <strain evidence="3">JCM 31740</strain>
    </source>
</reference>
<feature type="region of interest" description="Disordered" evidence="1">
    <location>
        <begin position="49"/>
        <end position="73"/>
    </location>
</feature>
<dbReference type="EMBL" id="BMQS01000018">
    <property type="protein sequence ID" value="GGU00969.1"/>
    <property type="molecule type" value="Genomic_DNA"/>
</dbReference>
<dbReference type="EMBL" id="AP018553">
    <property type="protein sequence ID" value="BBD73369.1"/>
    <property type="molecule type" value="Genomic_DNA"/>
</dbReference>
<name>A0A348B5B7_9CREN</name>
<keyword evidence="4" id="KW-1185">Reference proteome</keyword>
<dbReference type="Proteomes" id="UP000276741">
    <property type="component" value="Chromosome"/>
</dbReference>
<sequence>MSTKDLAYTSRSDRTLDSPISFLWSVISQREPSETRKWFTDRGTTWEVHRPPVQGVEGDRRSASKRGLQSVQH</sequence>
<reference evidence="3" key="4">
    <citation type="submission" date="2020-09" db="EMBL/GenBank/DDBJ databases">
        <authorList>
            <person name="Sun Q."/>
            <person name="Ohkuma M."/>
        </authorList>
    </citation>
    <scope>NUCLEOTIDE SEQUENCE</scope>
    <source>
        <strain evidence="3">JCM 31740</strain>
    </source>
</reference>
<protein>
    <submittedName>
        <fullName evidence="2">Uncharacterized protein</fullName>
    </submittedName>
</protein>
<gene>
    <name evidence="3" type="ORF">GCM10007116_17780</name>
    <name evidence="2" type="ORF">HS1genome_1758</name>
</gene>
<evidence type="ECO:0000256" key="1">
    <source>
        <dbReference type="SAM" id="MobiDB-lite"/>
    </source>
</evidence>
<dbReference type="Proteomes" id="UP000616143">
    <property type="component" value="Unassembled WGS sequence"/>
</dbReference>
<accession>A0A348B5B7</accession>
<dbReference type="KEGG" id="sacd:HS1genome_1758"/>
<evidence type="ECO:0000313" key="3">
    <source>
        <dbReference type="EMBL" id="GGU00969.1"/>
    </source>
</evidence>
<dbReference type="AlphaFoldDB" id="A0A348B5B7"/>
<reference evidence="2" key="3">
    <citation type="journal article" date="2019" name="BMC Res. Notes">
        <title>Complete genome sequence of the Sulfodiicoccus acidiphilus strain HS-1T, the first crenarchaeon that lacks polB3, isolated from an acidic hot spring in Ohwaku-dani, Hakone, Japan.</title>
        <authorList>
            <person name="Sakai H.D."/>
            <person name="Kurosawa N."/>
        </authorList>
    </citation>
    <scope>NUCLEOTIDE SEQUENCE</scope>
    <source>
        <strain evidence="2">HS-1</strain>
    </source>
</reference>
<evidence type="ECO:0000313" key="2">
    <source>
        <dbReference type="EMBL" id="BBD73369.1"/>
    </source>
</evidence>
<organism evidence="2 4">
    <name type="scientific">Sulfodiicoccus acidiphilus</name>
    <dbReference type="NCBI Taxonomy" id="1670455"/>
    <lineage>
        <taxon>Archaea</taxon>
        <taxon>Thermoproteota</taxon>
        <taxon>Thermoprotei</taxon>
        <taxon>Sulfolobales</taxon>
        <taxon>Sulfolobaceae</taxon>
        <taxon>Sulfodiicoccus</taxon>
    </lineage>
</organism>